<dbReference type="Pfam" id="PF12937">
    <property type="entry name" value="F-box-like"/>
    <property type="match status" value="1"/>
</dbReference>
<dbReference type="SUPFAM" id="SSF81383">
    <property type="entry name" value="F-box domain"/>
    <property type="match status" value="1"/>
</dbReference>
<dbReference type="PROSITE" id="PS50181">
    <property type="entry name" value="FBOX"/>
    <property type="match status" value="1"/>
</dbReference>
<dbReference type="EMBL" id="CAJOAZ010002883">
    <property type="protein sequence ID" value="CAF3967866.1"/>
    <property type="molecule type" value="Genomic_DNA"/>
</dbReference>
<protein>
    <recommendedName>
        <fullName evidence="1">F-box domain-containing protein</fullName>
    </recommendedName>
</protein>
<name>A0A819LVE1_9BILA</name>
<proteinExistence type="predicted"/>
<dbReference type="AlphaFoldDB" id="A0A819LVE1"/>
<dbReference type="InterPro" id="IPR036047">
    <property type="entry name" value="F-box-like_dom_sf"/>
</dbReference>
<evidence type="ECO:0000313" key="2">
    <source>
        <dbReference type="EMBL" id="CAF3967866.1"/>
    </source>
</evidence>
<dbReference type="InterPro" id="IPR001810">
    <property type="entry name" value="F-box_dom"/>
</dbReference>
<dbReference type="InterPro" id="IPR032675">
    <property type="entry name" value="LRR_dom_sf"/>
</dbReference>
<organism evidence="2 3">
    <name type="scientific">Adineta steineri</name>
    <dbReference type="NCBI Taxonomy" id="433720"/>
    <lineage>
        <taxon>Eukaryota</taxon>
        <taxon>Metazoa</taxon>
        <taxon>Spiralia</taxon>
        <taxon>Gnathifera</taxon>
        <taxon>Rotifera</taxon>
        <taxon>Eurotatoria</taxon>
        <taxon>Bdelloidea</taxon>
        <taxon>Adinetida</taxon>
        <taxon>Adinetidae</taxon>
        <taxon>Adineta</taxon>
    </lineage>
</organism>
<sequence length="548" mass="64820">MYRQTNMKDLLVQLDDLPDEILMYIFKKLYNDQVLYSLMDVNQRLNRIVHDTNFIRHLCLLEYCPIHDSTSPLPDSIIDRFCSKILPEIGHQIKTLFLSRTSIERVLRATSYPNLNNLGLCDVHPEAAKSLLLDENSLIHRFKNQISSLFINFDKGDNFCPIGLICSSIFEEILILFTSLQCLIFNPSATLYNAVTFLYSDSFGVCSTLLELHISVTKMEECLYILDEIFDQLRILHVTFHNIPSQSHHIEHKKKLLTNLRIFSLCCKEEIYDFNGLIVPLLRRMLNLEELDLNIKLMSYTEFIDIDILKSDIIIYMPRLQKFTFNIYSIIDHRHQAIFPLNEHMEKTFQYFSNNQITTRIDHFEKGRFSQCHVYSSSYKMKIYNNITNNFRGGIFTSVTEVSLRDEYPFEHEFFLRIAQSFPSMKQLTIKNRQAQNNKQLIKSNNDYQILSIIEYPNLTRLDLNNAHDDYVELFLFDTKMSVPNNLHLCVDYQSLKRVTYYFTRYITSNNYVKLAALYCDPNQENDEHFKKYFSNTRIYNTFDFIIL</sequence>
<evidence type="ECO:0000259" key="1">
    <source>
        <dbReference type="PROSITE" id="PS50181"/>
    </source>
</evidence>
<comment type="caution">
    <text evidence="2">The sequence shown here is derived from an EMBL/GenBank/DDBJ whole genome shotgun (WGS) entry which is preliminary data.</text>
</comment>
<gene>
    <name evidence="2" type="ORF">OXD698_LOCUS27648</name>
</gene>
<accession>A0A819LVE1</accession>
<evidence type="ECO:0000313" key="3">
    <source>
        <dbReference type="Proteomes" id="UP000663844"/>
    </source>
</evidence>
<reference evidence="2" key="1">
    <citation type="submission" date="2021-02" db="EMBL/GenBank/DDBJ databases">
        <authorList>
            <person name="Nowell W R."/>
        </authorList>
    </citation>
    <scope>NUCLEOTIDE SEQUENCE</scope>
</reference>
<feature type="domain" description="F-box" evidence="1">
    <location>
        <begin position="11"/>
        <end position="58"/>
    </location>
</feature>
<dbReference type="Gene3D" id="3.80.10.10">
    <property type="entry name" value="Ribonuclease Inhibitor"/>
    <property type="match status" value="1"/>
</dbReference>
<dbReference type="Proteomes" id="UP000663844">
    <property type="component" value="Unassembled WGS sequence"/>
</dbReference>